<dbReference type="GO" id="GO:0016020">
    <property type="term" value="C:membrane"/>
    <property type="evidence" value="ECO:0007669"/>
    <property type="project" value="TreeGrafter"/>
</dbReference>
<dbReference type="GO" id="GO:0004672">
    <property type="term" value="F:protein kinase activity"/>
    <property type="evidence" value="ECO:0007669"/>
    <property type="project" value="InterPro"/>
</dbReference>
<feature type="domain" description="Protein kinase" evidence="1">
    <location>
        <begin position="1"/>
        <end position="116"/>
    </location>
</feature>
<reference evidence="2 3" key="1">
    <citation type="submission" date="2018-10" db="EMBL/GenBank/DDBJ databases">
        <title>A high-quality apple genome assembly.</title>
        <authorList>
            <person name="Hu J."/>
        </authorList>
    </citation>
    <scope>NUCLEOTIDE SEQUENCE [LARGE SCALE GENOMIC DNA]</scope>
    <source>
        <strain evidence="3">cv. HFTH1</strain>
        <tissue evidence="2">Young leaf</tissue>
    </source>
</reference>
<dbReference type="AlphaFoldDB" id="A0A498KNX7"/>
<dbReference type="InterPro" id="IPR001245">
    <property type="entry name" value="Ser-Thr/Tyr_kinase_cat_dom"/>
</dbReference>
<accession>A0A498KNX7</accession>
<dbReference type="PROSITE" id="PS50011">
    <property type="entry name" value="PROTEIN_KINASE_DOM"/>
    <property type="match status" value="1"/>
</dbReference>
<evidence type="ECO:0000313" key="3">
    <source>
        <dbReference type="Proteomes" id="UP000290289"/>
    </source>
</evidence>
<dbReference type="EMBL" id="RDQH01000328">
    <property type="protein sequence ID" value="RXI07003.1"/>
    <property type="molecule type" value="Genomic_DNA"/>
</dbReference>
<dbReference type="Proteomes" id="UP000290289">
    <property type="component" value="Chromosome 2"/>
</dbReference>
<gene>
    <name evidence="2" type="ORF">DVH24_026139</name>
</gene>
<organism evidence="2 3">
    <name type="scientific">Malus domestica</name>
    <name type="common">Apple</name>
    <name type="synonym">Pyrus malus</name>
    <dbReference type="NCBI Taxonomy" id="3750"/>
    <lineage>
        <taxon>Eukaryota</taxon>
        <taxon>Viridiplantae</taxon>
        <taxon>Streptophyta</taxon>
        <taxon>Embryophyta</taxon>
        <taxon>Tracheophyta</taxon>
        <taxon>Spermatophyta</taxon>
        <taxon>Magnoliopsida</taxon>
        <taxon>eudicotyledons</taxon>
        <taxon>Gunneridae</taxon>
        <taxon>Pentapetalae</taxon>
        <taxon>rosids</taxon>
        <taxon>fabids</taxon>
        <taxon>Rosales</taxon>
        <taxon>Rosaceae</taxon>
        <taxon>Amygdaloideae</taxon>
        <taxon>Maleae</taxon>
        <taxon>Malus</taxon>
    </lineage>
</organism>
<evidence type="ECO:0000259" key="1">
    <source>
        <dbReference type="PROSITE" id="PS50011"/>
    </source>
</evidence>
<dbReference type="GO" id="GO:0005524">
    <property type="term" value="F:ATP binding"/>
    <property type="evidence" value="ECO:0007669"/>
    <property type="project" value="InterPro"/>
</dbReference>
<sequence length="116" mass="12866">MVAYVADFGIAILIGDGDSMTETMTLGTIGYMAPEFGMEGIVLTRGDAYSFGIVQMETFTQKKPTDEMFVGVMNLKQRIVDSLFPNIAIDEVVDAEILGMEEDRDFTSRRDCFSLL</sequence>
<name>A0A498KNX7_MALDO</name>
<keyword evidence="3" id="KW-1185">Reference proteome</keyword>
<comment type="caution">
    <text evidence="2">The sequence shown here is derived from an EMBL/GenBank/DDBJ whole genome shotgun (WGS) entry which is preliminary data.</text>
</comment>
<evidence type="ECO:0000313" key="2">
    <source>
        <dbReference type="EMBL" id="RXI07003.1"/>
    </source>
</evidence>
<proteinExistence type="predicted"/>
<dbReference type="InterPro" id="IPR051564">
    <property type="entry name" value="LRR_receptor-like_kinase"/>
</dbReference>
<dbReference type="Gene3D" id="1.10.510.10">
    <property type="entry name" value="Transferase(Phosphotransferase) domain 1"/>
    <property type="match status" value="1"/>
</dbReference>
<dbReference type="SUPFAM" id="SSF56112">
    <property type="entry name" value="Protein kinase-like (PK-like)"/>
    <property type="match status" value="1"/>
</dbReference>
<dbReference type="Pfam" id="PF07714">
    <property type="entry name" value="PK_Tyr_Ser-Thr"/>
    <property type="match status" value="1"/>
</dbReference>
<dbReference type="PANTHER" id="PTHR48055">
    <property type="entry name" value="LEUCINE-RICH REPEAT RECEPTOR PROTEIN KINASE EMS1"/>
    <property type="match status" value="1"/>
</dbReference>
<protein>
    <recommendedName>
        <fullName evidence="1">Protein kinase domain-containing protein</fullName>
    </recommendedName>
</protein>
<dbReference type="InterPro" id="IPR000719">
    <property type="entry name" value="Prot_kinase_dom"/>
</dbReference>
<dbReference type="InterPro" id="IPR011009">
    <property type="entry name" value="Kinase-like_dom_sf"/>
</dbReference>
<dbReference type="PANTHER" id="PTHR48055:SF57">
    <property type="entry name" value="PROTEIN KINASE DOMAIN-CONTAINING PROTEIN"/>
    <property type="match status" value="1"/>
</dbReference>